<evidence type="ECO:0000256" key="5">
    <source>
        <dbReference type="ARBA" id="ARBA00022801"/>
    </source>
</evidence>
<evidence type="ECO:0000313" key="10">
    <source>
        <dbReference type="EMBL" id="CAI9099617.1"/>
    </source>
</evidence>
<comment type="similarity">
    <text evidence="2 8">Belongs to the glycosyl hydrolase 28 family.</text>
</comment>
<proteinExistence type="inferred from homology"/>
<keyword evidence="11" id="KW-1185">Reference proteome</keyword>
<dbReference type="GO" id="GO:0071555">
    <property type="term" value="P:cell wall organization"/>
    <property type="evidence" value="ECO:0007669"/>
    <property type="project" value="UniProtKB-KW"/>
</dbReference>
<dbReference type="InterPro" id="IPR006626">
    <property type="entry name" value="PbH1"/>
</dbReference>
<dbReference type="InterPro" id="IPR012334">
    <property type="entry name" value="Pectin_lyas_fold"/>
</dbReference>
<dbReference type="SUPFAM" id="SSF51126">
    <property type="entry name" value="Pectin lyase-like"/>
    <property type="match status" value="1"/>
</dbReference>
<keyword evidence="7" id="KW-0961">Cell wall biogenesis/degradation</keyword>
<dbReference type="InterPro" id="IPR000743">
    <property type="entry name" value="Glyco_hydro_28"/>
</dbReference>
<keyword evidence="3" id="KW-0134">Cell wall</keyword>
<evidence type="ECO:0000256" key="2">
    <source>
        <dbReference type="ARBA" id="ARBA00008834"/>
    </source>
</evidence>
<evidence type="ECO:0000256" key="7">
    <source>
        <dbReference type="ARBA" id="ARBA00023316"/>
    </source>
</evidence>
<dbReference type="SMART" id="SM00710">
    <property type="entry name" value="PbH1"/>
    <property type="match status" value="5"/>
</dbReference>
<evidence type="ECO:0000256" key="3">
    <source>
        <dbReference type="ARBA" id="ARBA00022512"/>
    </source>
</evidence>
<evidence type="ECO:0000256" key="9">
    <source>
        <dbReference type="SAM" id="SignalP"/>
    </source>
</evidence>
<reference evidence="10" key="1">
    <citation type="submission" date="2023-03" db="EMBL/GenBank/DDBJ databases">
        <authorList>
            <person name="Julca I."/>
        </authorList>
    </citation>
    <scope>NUCLEOTIDE SEQUENCE</scope>
</reference>
<keyword evidence="5 8" id="KW-0378">Hydrolase</keyword>
<keyword evidence="4" id="KW-0964">Secreted</keyword>
<dbReference type="Proteomes" id="UP001161247">
    <property type="component" value="Chromosome 3"/>
</dbReference>
<feature type="chain" id="PRO_5043953847" evidence="9">
    <location>
        <begin position="28"/>
        <end position="299"/>
    </location>
</feature>
<accession>A0AAV1CYL9</accession>
<evidence type="ECO:0000256" key="1">
    <source>
        <dbReference type="ARBA" id="ARBA00004191"/>
    </source>
</evidence>
<organism evidence="10 11">
    <name type="scientific">Oldenlandia corymbosa var. corymbosa</name>
    <dbReference type="NCBI Taxonomy" id="529605"/>
    <lineage>
        <taxon>Eukaryota</taxon>
        <taxon>Viridiplantae</taxon>
        <taxon>Streptophyta</taxon>
        <taxon>Embryophyta</taxon>
        <taxon>Tracheophyta</taxon>
        <taxon>Spermatophyta</taxon>
        <taxon>Magnoliopsida</taxon>
        <taxon>eudicotyledons</taxon>
        <taxon>Gunneridae</taxon>
        <taxon>Pentapetalae</taxon>
        <taxon>asterids</taxon>
        <taxon>lamiids</taxon>
        <taxon>Gentianales</taxon>
        <taxon>Rubiaceae</taxon>
        <taxon>Rubioideae</taxon>
        <taxon>Spermacoceae</taxon>
        <taxon>Hedyotis-Oldenlandia complex</taxon>
        <taxon>Oldenlandia</taxon>
    </lineage>
</organism>
<keyword evidence="6 8" id="KW-0326">Glycosidase</keyword>
<dbReference type="Pfam" id="PF00295">
    <property type="entry name" value="Glyco_hydro_28"/>
    <property type="match status" value="1"/>
</dbReference>
<dbReference type="Gene3D" id="2.160.20.10">
    <property type="entry name" value="Single-stranded right-handed beta-helix, Pectin lyase-like"/>
    <property type="match status" value="1"/>
</dbReference>
<dbReference type="InterPro" id="IPR011050">
    <property type="entry name" value="Pectin_lyase_fold/virulence"/>
</dbReference>
<keyword evidence="9" id="KW-0732">Signal</keyword>
<dbReference type="EMBL" id="OX459120">
    <property type="protein sequence ID" value="CAI9099617.1"/>
    <property type="molecule type" value="Genomic_DNA"/>
</dbReference>
<dbReference type="PANTHER" id="PTHR31375">
    <property type="match status" value="1"/>
</dbReference>
<protein>
    <submittedName>
        <fullName evidence="10">OLC1v1036467C1</fullName>
    </submittedName>
</protein>
<dbReference type="GO" id="GO:0004650">
    <property type="term" value="F:polygalacturonase activity"/>
    <property type="evidence" value="ECO:0007669"/>
    <property type="project" value="InterPro"/>
</dbReference>
<gene>
    <name evidence="10" type="ORF">OLC1_LOCUS9600</name>
</gene>
<evidence type="ECO:0000256" key="8">
    <source>
        <dbReference type="RuleBase" id="RU361169"/>
    </source>
</evidence>
<name>A0AAV1CYL9_OLDCO</name>
<comment type="subcellular location">
    <subcellularLocation>
        <location evidence="1">Secreted</location>
        <location evidence="1">Cell wall</location>
    </subcellularLocation>
</comment>
<sequence>MDRLCCFIVAQLNGWFLMASKVSLSMAMDILMDKEIIGGNSHALQFVSCTETRLANVRFTNSPQKHVLIIHCNQFKVNNLNIQAPDESPNTDGIHIQASHHVRITNSIIGSGDDCISIGDYTSNVDISNIKRGPRHGISIGSLGKQGNLVQVSNIRVTNSFFTGTTNGARIKTWQVGEGYVRHVIFKNLRFNNVKNPIIIDQNYCDQTGGCPQLDNSGVIISNVTYQTMSGTSSTRIAINLNCSRSVHCTGISMKCIRLKSASAGEQVVASCSNASGRETDVVPGHCLQDTSSIRPISK</sequence>
<evidence type="ECO:0000256" key="6">
    <source>
        <dbReference type="ARBA" id="ARBA00023295"/>
    </source>
</evidence>
<dbReference type="AlphaFoldDB" id="A0AAV1CYL9"/>
<dbReference type="GO" id="GO:0005975">
    <property type="term" value="P:carbohydrate metabolic process"/>
    <property type="evidence" value="ECO:0007669"/>
    <property type="project" value="InterPro"/>
</dbReference>
<evidence type="ECO:0000256" key="4">
    <source>
        <dbReference type="ARBA" id="ARBA00022525"/>
    </source>
</evidence>
<feature type="signal peptide" evidence="9">
    <location>
        <begin position="1"/>
        <end position="27"/>
    </location>
</feature>
<evidence type="ECO:0000313" key="11">
    <source>
        <dbReference type="Proteomes" id="UP001161247"/>
    </source>
</evidence>